<dbReference type="InterPro" id="IPR016024">
    <property type="entry name" value="ARM-type_fold"/>
</dbReference>
<evidence type="ECO:0000313" key="3">
    <source>
        <dbReference type="Proteomes" id="UP000660262"/>
    </source>
</evidence>
<protein>
    <submittedName>
        <fullName evidence="2">Uncharacterized protein</fullName>
    </submittedName>
</protein>
<organism evidence="2 3">
    <name type="scientific">Pycnococcus provasolii</name>
    <dbReference type="NCBI Taxonomy" id="41880"/>
    <lineage>
        <taxon>Eukaryota</taxon>
        <taxon>Viridiplantae</taxon>
        <taxon>Chlorophyta</taxon>
        <taxon>Pseudoscourfieldiophyceae</taxon>
        <taxon>Pseudoscourfieldiales</taxon>
        <taxon>Pycnococcaceae</taxon>
        <taxon>Pycnococcus</taxon>
    </lineage>
</organism>
<dbReference type="PANTHER" id="PTHR13109">
    <property type="entry name" value="NEUROCHONDRIN"/>
    <property type="match status" value="1"/>
</dbReference>
<dbReference type="EMBL" id="BNJQ01000001">
    <property type="protein sequence ID" value="GHP01428.1"/>
    <property type="molecule type" value="Genomic_DNA"/>
</dbReference>
<dbReference type="InterPro" id="IPR008709">
    <property type="entry name" value="Neurochondrin"/>
</dbReference>
<keyword evidence="3" id="KW-1185">Reference proteome</keyword>
<dbReference type="SUPFAM" id="SSF48371">
    <property type="entry name" value="ARM repeat"/>
    <property type="match status" value="1"/>
</dbReference>
<dbReference type="Proteomes" id="UP000660262">
    <property type="component" value="Unassembled WGS sequence"/>
</dbReference>
<proteinExistence type="predicted"/>
<evidence type="ECO:0000313" key="2">
    <source>
        <dbReference type="EMBL" id="GHP01428.1"/>
    </source>
</evidence>
<evidence type="ECO:0000256" key="1">
    <source>
        <dbReference type="SAM" id="MobiDB-lite"/>
    </source>
</evidence>
<sequence>MEVDADANAGGGGSSSPSSPPQEAQEASVLALLEGPSDERRLAGLYLLARTLKPSSSLSMRVLAALPPAFMHRLMSANDTSQVAVTILTALCEHPEAVHHETVRALIPTATRLATTAEDADIQLDAIALLALIPATTDPHGKLREALLKVLRTPTHRLTAARRQAALALTANLASKEWLAAEPPFAATVAAVVRAEVPVALGEGASATVIASLALVDALVEVLAEDDDEALPVTVLQSLEGACSDALAYVADAATPRGDLDVAIIRTLANFLAECPLALGATAPAALPALFHRAQGVGGDACAASLLPYAALVAAHPPAKKALRSASPCIASLLGGDAPWRVKVLEVLSVAYADLELDEHAEIAMRLSEHAASSPAEPTADNHARAVFDATISSCLKNERVEEVLILTACVCAGAASECEETPSPSALGEVLARADAALTRIGGEGTEDLASMAFALENVRARLSSR</sequence>
<dbReference type="Pfam" id="PF05536">
    <property type="entry name" value="Neurochondrin"/>
    <property type="match status" value="1"/>
</dbReference>
<dbReference type="PANTHER" id="PTHR13109:SF7">
    <property type="entry name" value="NEUROCHONDRIN"/>
    <property type="match status" value="1"/>
</dbReference>
<gene>
    <name evidence="2" type="ORF">PPROV_000018400</name>
</gene>
<feature type="region of interest" description="Disordered" evidence="1">
    <location>
        <begin position="1"/>
        <end position="28"/>
    </location>
</feature>
<reference evidence="2" key="1">
    <citation type="submission" date="2020-10" db="EMBL/GenBank/DDBJ databases">
        <title>Unveiling of a novel bifunctional photoreceptor, Dualchrome1, isolated from a cosmopolitan green alga.</title>
        <authorList>
            <person name="Suzuki S."/>
            <person name="Kawachi M."/>
        </authorList>
    </citation>
    <scope>NUCLEOTIDE SEQUENCE</scope>
    <source>
        <strain evidence="2">NIES 2893</strain>
    </source>
</reference>
<comment type="caution">
    <text evidence="2">The sequence shown here is derived from an EMBL/GenBank/DDBJ whole genome shotgun (WGS) entry which is preliminary data.</text>
</comment>
<accession>A0A830H489</accession>
<name>A0A830H489_9CHLO</name>
<dbReference type="AlphaFoldDB" id="A0A830H489"/>